<name>A0A0F9JRT7_9ZZZZ</name>
<reference evidence="1" key="1">
    <citation type="journal article" date="2015" name="Nature">
        <title>Complex archaea that bridge the gap between prokaryotes and eukaryotes.</title>
        <authorList>
            <person name="Spang A."/>
            <person name="Saw J.H."/>
            <person name="Jorgensen S.L."/>
            <person name="Zaremba-Niedzwiedzka K."/>
            <person name="Martijn J."/>
            <person name="Lind A.E."/>
            <person name="van Eijk R."/>
            <person name="Schleper C."/>
            <person name="Guy L."/>
            <person name="Ettema T.J."/>
        </authorList>
    </citation>
    <scope>NUCLEOTIDE SEQUENCE</scope>
</reference>
<dbReference type="AlphaFoldDB" id="A0A0F9JRT7"/>
<evidence type="ECO:0000313" key="1">
    <source>
        <dbReference type="EMBL" id="KKM72353.1"/>
    </source>
</evidence>
<accession>A0A0F9JRT7</accession>
<dbReference type="EMBL" id="LAZR01009488">
    <property type="protein sequence ID" value="KKM72353.1"/>
    <property type="molecule type" value="Genomic_DNA"/>
</dbReference>
<gene>
    <name evidence="1" type="ORF">LCGC14_1421420</name>
</gene>
<sequence>MAEFTVHTRVEVVTETTVTASTWEDALAKAAALTVEQVVKPVGTSMFYDNAVPKLEAILICDGDV</sequence>
<organism evidence="1">
    <name type="scientific">marine sediment metagenome</name>
    <dbReference type="NCBI Taxonomy" id="412755"/>
    <lineage>
        <taxon>unclassified sequences</taxon>
        <taxon>metagenomes</taxon>
        <taxon>ecological metagenomes</taxon>
    </lineage>
</organism>
<comment type="caution">
    <text evidence="1">The sequence shown here is derived from an EMBL/GenBank/DDBJ whole genome shotgun (WGS) entry which is preliminary data.</text>
</comment>
<proteinExistence type="predicted"/>
<protein>
    <submittedName>
        <fullName evidence="1">Uncharacterized protein</fullName>
    </submittedName>
</protein>